<evidence type="ECO:0000256" key="7">
    <source>
        <dbReference type="ARBA" id="ARBA00022771"/>
    </source>
</evidence>
<keyword evidence="2 16" id="KW-0244">Early protein</keyword>
<evidence type="ECO:0000256" key="2">
    <source>
        <dbReference type="ARBA" id="ARBA00022518"/>
    </source>
</evidence>
<evidence type="ECO:0000256" key="10">
    <source>
        <dbReference type="ARBA" id="ARBA00023125"/>
    </source>
</evidence>
<evidence type="ECO:0000256" key="3">
    <source>
        <dbReference type="ARBA" id="ARBA00022562"/>
    </source>
</evidence>
<comment type="subcellular location">
    <subcellularLocation>
        <location evidence="16 17">Host cytoplasm</location>
    </subcellularLocation>
    <subcellularLocation>
        <location evidence="16 17">Host nucleus</location>
    </subcellularLocation>
</comment>
<protein>
    <recommendedName>
        <fullName evidence="16 17">Protein E6</fullName>
    </recommendedName>
</protein>
<comment type="similarity">
    <text evidence="1 16 17">Belongs to the papillomaviridae E6 protein family.</text>
</comment>
<evidence type="ECO:0000256" key="1">
    <source>
        <dbReference type="ARBA" id="ARBA00006346"/>
    </source>
</evidence>
<keyword evidence="13 16" id="KW-1035">Host cytoplasm</keyword>
<comment type="function">
    <text evidence="16">Plays a major role in the induction and maintenance of cellular transformation. E6 associates with host UBE3A/E6-AP ubiquitin-protein ligase and modulates its activity. Protects host keratinocytes from apoptosis by mediating the degradation of host BAK1. May also inhibit host immune response.</text>
</comment>
<dbReference type="GO" id="GO:0039502">
    <property type="term" value="P:symbiont-mediated suppression of host type I interferon-mediated signaling pathway"/>
    <property type="evidence" value="ECO:0007669"/>
    <property type="project" value="UniProtKB-UniRule"/>
</dbReference>
<evidence type="ECO:0000256" key="9">
    <source>
        <dbReference type="ARBA" id="ARBA00023015"/>
    </source>
</evidence>
<evidence type="ECO:0000256" key="14">
    <source>
        <dbReference type="ARBA" id="ARBA00023280"/>
    </source>
</evidence>
<evidence type="ECO:0000256" key="17">
    <source>
        <dbReference type="RuleBase" id="RU363123"/>
    </source>
</evidence>
<evidence type="ECO:0000256" key="16">
    <source>
        <dbReference type="HAMAP-Rule" id="MF_04006"/>
    </source>
</evidence>
<gene>
    <name evidence="16" type="primary">E6</name>
</gene>
<reference evidence="18" key="1">
    <citation type="journal article" date="2018" name="Nat. Med.">
        <title>Expanded skin virome in DOCK8-deficient patients.</title>
        <authorList>
            <consortium name="NISC Comparative Sequencing Program"/>
            <person name="Tirosh O."/>
            <person name="Conlan S."/>
            <person name="Deming C."/>
            <person name="Lee-Lin S.Q."/>
            <person name="Huang X."/>
            <person name="Su H.C."/>
            <person name="Freeman A.F."/>
            <person name="Segre J.A."/>
            <person name="Kong H.H."/>
        </authorList>
    </citation>
    <scope>NUCLEOTIDE SEQUENCE</scope>
    <source>
        <strain evidence="18">HPV-mSK_107</strain>
    </source>
</reference>
<dbReference type="Gene3D" id="3.30.240.40">
    <property type="entry name" value="E6 early regulatory protein"/>
    <property type="match status" value="2"/>
</dbReference>
<dbReference type="GO" id="GO:0006351">
    <property type="term" value="P:DNA-templated transcription"/>
    <property type="evidence" value="ECO:0007669"/>
    <property type="project" value="UniProtKB-UniRule"/>
</dbReference>
<keyword evidence="12 16" id="KW-0804">Transcription</keyword>
<dbReference type="Pfam" id="PF00518">
    <property type="entry name" value="E6"/>
    <property type="match status" value="1"/>
</dbReference>
<evidence type="ECO:0000256" key="11">
    <source>
        <dbReference type="ARBA" id="ARBA00023159"/>
    </source>
</evidence>
<keyword evidence="7 16" id="KW-0863">Zinc-finger</keyword>
<feature type="zinc finger region" evidence="16">
    <location>
        <begin position="27"/>
        <end position="63"/>
    </location>
</feature>
<evidence type="ECO:0000256" key="6">
    <source>
        <dbReference type="ARBA" id="ARBA00022723"/>
    </source>
</evidence>
<evidence type="ECO:0000313" key="18">
    <source>
        <dbReference type="EMBL" id="AYA93970.1"/>
    </source>
</evidence>
<dbReference type="InterPro" id="IPR038575">
    <property type="entry name" value="E6_sf"/>
</dbReference>
<dbReference type="GO" id="GO:0030430">
    <property type="term" value="C:host cell cytoplasm"/>
    <property type="evidence" value="ECO:0007669"/>
    <property type="project" value="UniProtKB-SubCell"/>
</dbReference>
<evidence type="ECO:0000256" key="8">
    <source>
        <dbReference type="ARBA" id="ARBA00022833"/>
    </source>
</evidence>
<evidence type="ECO:0000256" key="5">
    <source>
        <dbReference type="ARBA" id="ARBA00022632"/>
    </source>
</evidence>
<keyword evidence="15 16" id="KW-1119">Modulation of host cell apoptosis by virus</keyword>
<evidence type="ECO:0000256" key="12">
    <source>
        <dbReference type="ARBA" id="ARBA00023163"/>
    </source>
</evidence>
<dbReference type="GO" id="GO:0006355">
    <property type="term" value="P:regulation of DNA-templated transcription"/>
    <property type="evidence" value="ECO:0007669"/>
    <property type="project" value="UniProtKB-UniRule"/>
</dbReference>
<dbReference type="GO" id="GO:0003677">
    <property type="term" value="F:DNA binding"/>
    <property type="evidence" value="ECO:0007669"/>
    <property type="project" value="UniProtKB-UniRule"/>
</dbReference>
<evidence type="ECO:0000256" key="15">
    <source>
        <dbReference type="ARBA" id="ARBA00023323"/>
    </source>
</evidence>
<dbReference type="EMBL" id="MH777249">
    <property type="protein sequence ID" value="AYA93970.1"/>
    <property type="molecule type" value="Genomic_DNA"/>
</dbReference>
<evidence type="ECO:0000256" key="4">
    <source>
        <dbReference type="ARBA" id="ARBA00022581"/>
    </source>
</evidence>
<dbReference type="GO" id="GO:0008270">
    <property type="term" value="F:zinc ion binding"/>
    <property type="evidence" value="ECO:0007669"/>
    <property type="project" value="UniProtKB-KW"/>
</dbReference>
<comment type="subunit">
    <text evidence="16">Forms homodimers. Interacts with ubiquitin-protein ligase UBE3A/E6-AP; this interaction stimulates UBE3A ubiquitin activity. Interacts with host BAK1.</text>
</comment>
<keyword evidence="10 16" id="KW-0238">DNA-binding</keyword>
<name>A0A385PJ08_9PAPI</name>
<accession>A0A385PJ08</accession>
<sequence length="140" mass="16304">MAAPQPTNLEEYCKLHNVSLFDLSLPCVFCKFDIDYLGLAEFHYKKLCLIYKSGISYACCGPCLRLTAKYEAQQYCRCAIDPTCVEFLYKKPLCEITVRCLCCFKALDLIEKYDCIVADLPFYLIRHHLRNYCRHCVKTI</sequence>
<dbReference type="GO" id="GO:0042025">
    <property type="term" value="C:host cell nucleus"/>
    <property type="evidence" value="ECO:0007669"/>
    <property type="project" value="UniProtKB-SubCell"/>
</dbReference>
<evidence type="ECO:0000256" key="13">
    <source>
        <dbReference type="ARBA" id="ARBA00023200"/>
    </source>
</evidence>
<keyword evidence="3 16" id="KW-1048">Host nucleus</keyword>
<dbReference type="GO" id="GO:0052150">
    <property type="term" value="P:symbiont-mediated perturbation of host apoptosis"/>
    <property type="evidence" value="ECO:0007669"/>
    <property type="project" value="UniProtKB-KW"/>
</dbReference>
<organism evidence="18">
    <name type="scientific">Human papillomavirus</name>
    <dbReference type="NCBI Taxonomy" id="10566"/>
    <lineage>
        <taxon>Viruses</taxon>
        <taxon>Monodnaviria</taxon>
        <taxon>Shotokuvirae</taxon>
        <taxon>Cossaviricota</taxon>
        <taxon>Papovaviricetes</taxon>
        <taxon>Zurhausenvirales</taxon>
        <taxon>Papillomaviridae</taxon>
    </lineage>
</organism>
<keyword evidence="5 16" id="KW-1090">Inhibition of host innate immune response by virus</keyword>
<dbReference type="HAMAP" id="MF_04006">
    <property type="entry name" value="HPV_E6"/>
    <property type="match status" value="1"/>
</dbReference>
<keyword evidence="4 16" id="KW-0945">Host-virus interaction</keyword>
<dbReference type="GO" id="GO:0039648">
    <property type="term" value="P:symbiont-mediated perturbation of host ubiquitin-like protein modification"/>
    <property type="evidence" value="ECO:0007669"/>
    <property type="project" value="UniProtKB-UniRule"/>
</dbReference>
<dbReference type="SUPFAM" id="SSF161229">
    <property type="entry name" value="E6 C-terminal domain-like"/>
    <property type="match status" value="2"/>
</dbReference>
<keyword evidence="8 16" id="KW-0862">Zinc</keyword>
<keyword evidence="11 16" id="KW-0010">Activator</keyword>
<feature type="zinc finger region" evidence="16">
    <location>
        <begin position="100"/>
        <end position="136"/>
    </location>
</feature>
<keyword evidence="9 16" id="KW-0805">Transcription regulation</keyword>
<dbReference type="InterPro" id="IPR001334">
    <property type="entry name" value="E6"/>
</dbReference>
<keyword evidence="6 16" id="KW-0479">Metal-binding</keyword>
<proteinExistence type="inferred from homology"/>
<dbReference type="GO" id="GO:0052170">
    <property type="term" value="P:symbiont-mediated suppression of host innate immune response"/>
    <property type="evidence" value="ECO:0007669"/>
    <property type="project" value="UniProtKB-KW"/>
</dbReference>
<keyword evidence="14 16" id="KW-0899">Viral immunoevasion</keyword>
<comment type="caution">
    <text evidence="16">Lacks conserved residue(s) required for the propagation of feature annotation.</text>
</comment>